<dbReference type="EMBL" id="LWBS01000424">
    <property type="protein sequence ID" value="OAP90187.1"/>
    <property type="molecule type" value="Genomic_DNA"/>
</dbReference>
<comment type="similarity">
    <text evidence="1">Belongs to the short-chain dehydrogenases/reductases (SDR) family.</text>
</comment>
<protein>
    <submittedName>
        <fullName evidence="3">Short-chain dehydrogenase</fullName>
    </submittedName>
</protein>
<dbReference type="SUPFAM" id="SSF51735">
    <property type="entry name" value="NAD(P)-binding Rossmann-fold domains"/>
    <property type="match status" value="1"/>
</dbReference>
<dbReference type="eggNOG" id="COG1028">
    <property type="taxonomic scope" value="Bacteria"/>
</dbReference>
<keyword evidence="2" id="KW-0560">Oxidoreductase</keyword>
<sequence>MDLDGKRIVVVGGSRGLGFGMVEAFVARAAKVTVVARDAKTLQALGEQLAVTTVSADATSADAAKRIMSETRPDVVIMNAGAEPPMERIDRVGWEAFTTNWNVDVKAALHWVQAALTLPMAPGGLVVLVSSGAAVQGSPLSGGYAGAKRAQWFIAKYAEGLSTQLGLGLRFRVIVPRQMFAGTGVGNAGISGYAAAAGRTFAEQAAAWPDMTPRGFGDTVAELIGNTALEEAMIYAVRGDTGVTVINDG</sequence>
<evidence type="ECO:0000256" key="2">
    <source>
        <dbReference type="ARBA" id="ARBA00023002"/>
    </source>
</evidence>
<proteinExistence type="inferred from homology"/>
<evidence type="ECO:0000313" key="3">
    <source>
        <dbReference type="EMBL" id="OAP90187.1"/>
    </source>
</evidence>
<dbReference type="Gene3D" id="3.40.50.720">
    <property type="entry name" value="NAD(P)-binding Rossmann-like Domain"/>
    <property type="match status" value="1"/>
</dbReference>
<evidence type="ECO:0000256" key="1">
    <source>
        <dbReference type="ARBA" id="ARBA00006484"/>
    </source>
</evidence>
<dbReference type="PRINTS" id="PR00081">
    <property type="entry name" value="GDHRDH"/>
</dbReference>
<dbReference type="AlphaFoldDB" id="A0A179BEP1"/>
<organism evidence="3">
    <name type="scientific">Rhizobium leguminosarum</name>
    <dbReference type="NCBI Taxonomy" id="384"/>
    <lineage>
        <taxon>Bacteria</taxon>
        <taxon>Pseudomonadati</taxon>
        <taxon>Pseudomonadota</taxon>
        <taxon>Alphaproteobacteria</taxon>
        <taxon>Hyphomicrobiales</taxon>
        <taxon>Rhizobiaceae</taxon>
        <taxon>Rhizobium/Agrobacterium group</taxon>
        <taxon>Rhizobium</taxon>
    </lineage>
</organism>
<dbReference type="PANTHER" id="PTHR43008:SF4">
    <property type="entry name" value="CHAIN DEHYDROGENASE, PUTATIVE (AFU_ORTHOLOGUE AFUA_4G08710)-RELATED"/>
    <property type="match status" value="1"/>
</dbReference>
<dbReference type="Pfam" id="PF00106">
    <property type="entry name" value="adh_short"/>
    <property type="match status" value="1"/>
</dbReference>
<gene>
    <name evidence="3" type="ORF">A4U53_30690</name>
</gene>
<dbReference type="PANTHER" id="PTHR43008">
    <property type="entry name" value="BENZIL REDUCTASE"/>
    <property type="match status" value="1"/>
</dbReference>
<reference evidence="3" key="1">
    <citation type="submission" date="2016-04" db="EMBL/GenBank/DDBJ databases">
        <title>Fast-growing isolate from the root nodules of Vavilovia formosa.</title>
        <authorList>
            <person name="Kimeklis A."/>
            <person name="Safronova V."/>
            <person name="Belimov A."/>
            <person name="Andronov E."/>
        </authorList>
    </citation>
    <scope>NUCLEOTIDE SEQUENCE [LARGE SCALE GENOMIC DNA]</scope>
    <source>
        <strain evidence="3">Vaf-46</strain>
    </source>
</reference>
<dbReference type="InterPro" id="IPR036291">
    <property type="entry name" value="NAD(P)-bd_dom_sf"/>
</dbReference>
<accession>A0A179BEP1</accession>
<dbReference type="InterPro" id="IPR002347">
    <property type="entry name" value="SDR_fam"/>
</dbReference>
<comment type="caution">
    <text evidence="3">The sequence shown here is derived from an EMBL/GenBank/DDBJ whole genome shotgun (WGS) entry which is preliminary data.</text>
</comment>
<dbReference type="GO" id="GO:0050664">
    <property type="term" value="F:oxidoreductase activity, acting on NAD(P)H, oxygen as acceptor"/>
    <property type="evidence" value="ECO:0007669"/>
    <property type="project" value="TreeGrafter"/>
</dbReference>
<dbReference type="CDD" id="cd05233">
    <property type="entry name" value="SDR_c"/>
    <property type="match status" value="1"/>
</dbReference>
<name>A0A179BEP1_RHILE</name>